<keyword evidence="3" id="KW-1185">Reference proteome</keyword>
<dbReference type="EMBL" id="RRCH01000021">
    <property type="protein sequence ID" value="RRJ30526.1"/>
    <property type="molecule type" value="Genomic_DNA"/>
</dbReference>
<organism evidence="2 3">
    <name type="scientific">Halocatena pleomorpha</name>
    <dbReference type="NCBI Taxonomy" id="1785090"/>
    <lineage>
        <taxon>Archaea</taxon>
        <taxon>Methanobacteriati</taxon>
        <taxon>Methanobacteriota</taxon>
        <taxon>Stenosarchaea group</taxon>
        <taxon>Halobacteria</taxon>
        <taxon>Halobacteriales</taxon>
        <taxon>Natronomonadaceae</taxon>
        <taxon>Halocatena</taxon>
    </lineage>
</organism>
<accession>A0A3P3RAN7</accession>
<name>A0A3P3RAN7_9EURY</name>
<dbReference type="OrthoDB" id="302880at2157"/>
<protein>
    <submittedName>
        <fullName evidence="2">Uncharacterized protein</fullName>
    </submittedName>
</protein>
<evidence type="ECO:0000313" key="2">
    <source>
        <dbReference type="EMBL" id="RRJ30526.1"/>
    </source>
</evidence>
<proteinExistence type="predicted"/>
<keyword evidence="1" id="KW-0175">Coiled coil</keyword>
<dbReference type="Proteomes" id="UP000282322">
    <property type="component" value="Unassembled WGS sequence"/>
</dbReference>
<sequence>MPNKQPNDTDGRSTVNCNESGVIVDKLINAIHETRERVTELEATVSEQQETLAEQQEMIDEQAATIEEQDERIDALETELASYRTENERDKADIRSTVTDADEQSSVNLNVIDKLNTKVKEITGELKRVNGGRSSLEQIVRLPDAIATEALSKNQLRSRAIVSEIKSVRSKTAMQGRKVIDSRAIRDKLRETYSKAHHQTVSRVMEFIEEMGGDDVRAKQGEKRKKLVFEPELIEQLDRAEQLDSDEIDDVHTNGVMATVRDG</sequence>
<evidence type="ECO:0000313" key="3">
    <source>
        <dbReference type="Proteomes" id="UP000282322"/>
    </source>
</evidence>
<gene>
    <name evidence="2" type="ORF">EIK79_09575</name>
</gene>
<evidence type="ECO:0000256" key="1">
    <source>
        <dbReference type="SAM" id="Coils"/>
    </source>
</evidence>
<reference evidence="2 3" key="1">
    <citation type="submission" date="2018-11" db="EMBL/GenBank/DDBJ databases">
        <title>Taxonoimc description of Halomarina strain SPP-AMP-1.</title>
        <authorList>
            <person name="Pal Y."/>
            <person name="Srinivasana K."/>
            <person name="Verma A."/>
            <person name="Kumar P."/>
        </authorList>
    </citation>
    <scope>NUCLEOTIDE SEQUENCE [LARGE SCALE GENOMIC DNA]</scope>
    <source>
        <strain evidence="2 3">SPP-AMP-1</strain>
    </source>
</reference>
<dbReference type="RefSeq" id="WP_124954898.1">
    <property type="nucleotide sequence ID" value="NZ_RRCH01000021.1"/>
</dbReference>
<comment type="caution">
    <text evidence="2">The sequence shown here is derived from an EMBL/GenBank/DDBJ whole genome shotgun (WGS) entry which is preliminary data.</text>
</comment>
<dbReference type="AlphaFoldDB" id="A0A3P3RAN7"/>
<feature type="coiled-coil region" evidence="1">
    <location>
        <begin position="24"/>
        <end position="93"/>
    </location>
</feature>
<dbReference type="Gene3D" id="1.20.5.340">
    <property type="match status" value="1"/>
</dbReference>